<dbReference type="PROSITE" id="PS51898">
    <property type="entry name" value="TYR_RECOMBINASE"/>
    <property type="match status" value="1"/>
</dbReference>
<evidence type="ECO:0000313" key="6">
    <source>
        <dbReference type="Proteomes" id="UP000683559"/>
    </source>
</evidence>
<dbReference type="Proteomes" id="UP000683559">
    <property type="component" value="Chromosome"/>
</dbReference>
<evidence type="ECO:0000256" key="2">
    <source>
        <dbReference type="ARBA" id="ARBA00022908"/>
    </source>
</evidence>
<dbReference type="InterPro" id="IPR002104">
    <property type="entry name" value="Integrase_catalytic"/>
</dbReference>
<dbReference type="Pfam" id="PF00589">
    <property type="entry name" value="Phage_integrase"/>
    <property type="match status" value="1"/>
</dbReference>
<dbReference type="PANTHER" id="PTHR30629">
    <property type="entry name" value="PROPHAGE INTEGRASE"/>
    <property type="match status" value="1"/>
</dbReference>
<proteinExistence type="inferred from homology"/>
<dbReference type="InterPro" id="IPR025166">
    <property type="entry name" value="Integrase_DNA_bind_dom"/>
</dbReference>
<sequence>MADAKGKIKIGKRSVDGLPLAQKGQQVDYWDSDLKGFGVRVSHTSKAYFVMKRVNGKLTRVTLGKHGILTAENARAAAIDALSELHKGIDINREKAQNRERGVSLGDMLESYFMARQELKPRTVTTYRDLFRLYLSDWMSKPIGEITKDMVAQRHLKVSQKGKAAANNTMRTLRLVYNFANELLDDTLPVNPVKRLSNTRQWFKVERRDSIVAEADLPKWLTSVNRLDNPTIRDYLLLLLFTGARRTETASLSWSDVDMGQRTFVLTKTKNGKPLPLPMSDFIYQIFQRRAALRENDFVFPGTGKHGHLVEPRKQMLKVMDETGVKFTLHDMRRSYTSAIDGVVGYYELKRLLNHAANTNDVTAGYVVKNVEKLRPLMQRVTDTLMFAAHAWSPYEQPTPAESNPGVINLAEKRRQRQADTKFPYERHPSEATAPR</sequence>
<dbReference type="InterPro" id="IPR050808">
    <property type="entry name" value="Phage_Integrase"/>
</dbReference>
<organism evidence="5 6">
    <name type="scientific">Geomonas subterranea</name>
    <dbReference type="NCBI Taxonomy" id="2847989"/>
    <lineage>
        <taxon>Bacteria</taxon>
        <taxon>Pseudomonadati</taxon>
        <taxon>Thermodesulfobacteriota</taxon>
        <taxon>Desulfuromonadia</taxon>
        <taxon>Geobacterales</taxon>
        <taxon>Geobacteraceae</taxon>
        <taxon>Geomonas</taxon>
    </lineage>
</organism>
<dbReference type="RefSeq" id="WP_217286305.1">
    <property type="nucleotide sequence ID" value="NZ_CP077683.1"/>
</dbReference>
<reference evidence="5 6" key="1">
    <citation type="submission" date="2021-06" db="EMBL/GenBank/DDBJ databases">
        <title>Gemonas diversity in paddy soil.</title>
        <authorList>
            <person name="Liu G."/>
        </authorList>
    </citation>
    <scope>NUCLEOTIDE SEQUENCE [LARGE SCALE GENOMIC DNA]</scope>
    <source>
        <strain evidence="5 6">RG2</strain>
    </source>
</reference>
<evidence type="ECO:0000256" key="3">
    <source>
        <dbReference type="SAM" id="MobiDB-lite"/>
    </source>
</evidence>
<feature type="compositionally biased region" description="Basic and acidic residues" evidence="3">
    <location>
        <begin position="411"/>
        <end position="430"/>
    </location>
</feature>
<name>A0ABX8LC88_9BACT</name>
<comment type="similarity">
    <text evidence="1">Belongs to the 'phage' integrase family.</text>
</comment>
<feature type="region of interest" description="Disordered" evidence="3">
    <location>
        <begin position="395"/>
        <end position="436"/>
    </location>
</feature>
<dbReference type="Pfam" id="PF13356">
    <property type="entry name" value="Arm-DNA-bind_3"/>
    <property type="match status" value="1"/>
</dbReference>
<evidence type="ECO:0000256" key="1">
    <source>
        <dbReference type="ARBA" id="ARBA00008857"/>
    </source>
</evidence>
<feature type="domain" description="Tyr recombinase" evidence="4">
    <location>
        <begin position="206"/>
        <end position="379"/>
    </location>
</feature>
<evidence type="ECO:0000313" key="5">
    <source>
        <dbReference type="EMBL" id="QXE89632.1"/>
    </source>
</evidence>
<keyword evidence="6" id="KW-1185">Reference proteome</keyword>
<gene>
    <name evidence="5" type="ORF">KP001_14440</name>
</gene>
<protein>
    <submittedName>
        <fullName evidence="5">Integrase family protein</fullName>
    </submittedName>
</protein>
<dbReference type="EMBL" id="CP077683">
    <property type="protein sequence ID" value="QXE89632.1"/>
    <property type="molecule type" value="Genomic_DNA"/>
</dbReference>
<dbReference type="PANTHER" id="PTHR30629:SF2">
    <property type="entry name" value="PROPHAGE INTEGRASE INTS-RELATED"/>
    <property type="match status" value="1"/>
</dbReference>
<keyword evidence="2" id="KW-0229">DNA integration</keyword>
<evidence type="ECO:0000259" key="4">
    <source>
        <dbReference type="PROSITE" id="PS51898"/>
    </source>
</evidence>
<accession>A0ABX8LC88</accession>